<dbReference type="Proteomes" id="UP000053029">
    <property type="component" value="Unassembled WGS sequence"/>
</dbReference>
<feature type="region of interest" description="Disordered" evidence="1">
    <location>
        <begin position="725"/>
        <end position="781"/>
    </location>
</feature>
<dbReference type="EMBL" id="KN846975">
    <property type="protein sequence ID" value="KIW75934.1"/>
    <property type="molecule type" value="Genomic_DNA"/>
</dbReference>
<proteinExistence type="predicted"/>
<sequence>MSGSPSKKRTAKPIHEFFKPYLKSTVPAKRPSPSAPERKREEAESSRRDDTNKATPTTPRAGKRTTDQYATRTPPSTVLSPKSAPRSRTSLSIRSRNSHSKDPIEPPSTYKRAPRFDAIALEEEEEDGDTSKGQANRFSFSDLTSSTQTVVKDGKVIEVLDSDEDDKDSLESLEDLFGRRKDGRSTSLSSILEAEAKAEAERIRMLNLFTSGRSVPLVGSAKIRALRAKEMAHKFDISGLMDDHFNDKEVESKVSEARADFEAAAQAASGEGNLRLDRTLLAAVATTDDDEQKLARLMDAVDRTEALASEPVFLVFGVKGLNDWHDQDPYKEAFPKHAIPEHLWQEGDDDSRSRAYVSGYMADLAARGLVSDDVLSWTYENVISEPRDDLRQAYIQCLKIASPSWTRSNINSQAITNVFRVLGADDTSLLPLIEIKRRHRLLKEPVRRDPKYLLALLDLYHSICADMDLSTLSNLTSVICRLAIDSELTSDGRISSSVEAMLERLLSLPDVGTRSFVADRVVSDMGQYLKDATLQAQLLSHILPTSPTALQVRILLSQIFLLGFDKIKGTGSSAPKISLQRLAEHVSKSPDFDTRRRKDPSKINYAALRARTHILDIAISDGGRPAEFASRADEASFNKSVDHLANAVEATLVAIIDTGASHMTRTECKDVLHALYWRLLYSVRTESRPKRHIFDGKAGKLRDAEEVRVEERGKDFMSRFLEKTKKKQREWDKGAEKTTSREDGEMSPRKSGRSLPSTSPPTSDEPSETEKSIRRQLGLDD</sequence>
<dbReference type="VEuPathDB" id="FungiDB:Z517_10679"/>
<protein>
    <submittedName>
        <fullName evidence="2">Uncharacterized protein</fullName>
    </submittedName>
</protein>
<dbReference type="STRING" id="1442368.A0A0D2GU61"/>
<dbReference type="HOGENOM" id="CLU_351610_0_0_1"/>
<dbReference type="AlphaFoldDB" id="A0A0D2GU61"/>
<dbReference type="OrthoDB" id="5350396at2759"/>
<dbReference type="GeneID" id="25310169"/>
<feature type="compositionally biased region" description="Polar residues" evidence="1">
    <location>
        <begin position="67"/>
        <end position="95"/>
    </location>
</feature>
<gene>
    <name evidence="2" type="ORF">Z517_10679</name>
</gene>
<organism evidence="2 3">
    <name type="scientific">Fonsecaea pedrosoi CBS 271.37</name>
    <dbReference type="NCBI Taxonomy" id="1442368"/>
    <lineage>
        <taxon>Eukaryota</taxon>
        <taxon>Fungi</taxon>
        <taxon>Dikarya</taxon>
        <taxon>Ascomycota</taxon>
        <taxon>Pezizomycotina</taxon>
        <taxon>Eurotiomycetes</taxon>
        <taxon>Chaetothyriomycetidae</taxon>
        <taxon>Chaetothyriales</taxon>
        <taxon>Herpotrichiellaceae</taxon>
        <taxon>Fonsecaea</taxon>
    </lineage>
</organism>
<feature type="region of interest" description="Disordered" evidence="1">
    <location>
        <begin position="1"/>
        <end position="115"/>
    </location>
</feature>
<feature type="compositionally biased region" description="Basic and acidic residues" evidence="1">
    <location>
        <begin position="36"/>
        <end position="52"/>
    </location>
</feature>
<evidence type="ECO:0000313" key="2">
    <source>
        <dbReference type="EMBL" id="KIW75934.1"/>
    </source>
</evidence>
<name>A0A0D2GU61_9EURO</name>
<reference evidence="2 3" key="1">
    <citation type="submission" date="2015-01" db="EMBL/GenBank/DDBJ databases">
        <title>The Genome Sequence of Fonsecaea pedrosoi CBS 271.37.</title>
        <authorList>
            <consortium name="The Broad Institute Genomics Platform"/>
            <person name="Cuomo C."/>
            <person name="de Hoog S."/>
            <person name="Gorbushina A."/>
            <person name="Stielow B."/>
            <person name="Teixiera M."/>
            <person name="Abouelleil A."/>
            <person name="Chapman S.B."/>
            <person name="Priest M."/>
            <person name="Young S.K."/>
            <person name="Wortman J."/>
            <person name="Nusbaum C."/>
            <person name="Birren B."/>
        </authorList>
    </citation>
    <scope>NUCLEOTIDE SEQUENCE [LARGE SCALE GENOMIC DNA]</scope>
    <source>
        <strain evidence="2 3">CBS 271.37</strain>
    </source>
</reference>
<feature type="compositionally biased region" description="Basic residues" evidence="1">
    <location>
        <begin position="1"/>
        <end position="12"/>
    </location>
</feature>
<evidence type="ECO:0000313" key="3">
    <source>
        <dbReference type="Proteomes" id="UP000053029"/>
    </source>
</evidence>
<accession>A0A0D2GU61</accession>
<dbReference type="RefSeq" id="XP_013279742.1">
    <property type="nucleotide sequence ID" value="XM_013424288.1"/>
</dbReference>
<evidence type="ECO:0000256" key="1">
    <source>
        <dbReference type="SAM" id="MobiDB-lite"/>
    </source>
</evidence>
<keyword evidence="3" id="KW-1185">Reference proteome</keyword>
<feature type="compositionally biased region" description="Basic and acidic residues" evidence="1">
    <location>
        <begin position="725"/>
        <end position="748"/>
    </location>
</feature>